<name>A0A1B7MD42_9AGAM</name>
<accession>A0A1B7MD42</accession>
<dbReference type="InParanoid" id="A0A1B7MD42"/>
<keyword evidence="2" id="KW-1185">Reference proteome</keyword>
<organism evidence="1 2">
    <name type="scientific">Rhizopogon vinicolor AM-OR11-026</name>
    <dbReference type="NCBI Taxonomy" id="1314800"/>
    <lineage>
        <taxon>Eukaryota</taxon>
        <taxon>Fungi</taxon>
        <taxon>Dikarya</taxon>
        <taxon>Basidiomycota</taxon>
        <taxon>Agaricomycotina</taxon>
        <taxon>Agaricomycetes</taxon>
        <taxon>Agaricomycetidae</taxon>
        <taxon>Boletales</taxon>
        <taxon>Suillineae</taxon>
        <taxon>Rhizopogonaceae</taxon>
        <taxon>Rhizopogon</taxon>
    </lineage>
</organism>
<evidence type="ECO:0000313" key="1">
    <source>
        <dbReference type="EMBL" id="OAX30522.1"/>
    </source>
</evidence>
<proteinExistence type="predicted"/>
<reference evidence="1 2" key="1">
    <citation type="submission" date="2016-06" db="EMBL/GenBank/DDBJ databases">
        <title>Comparative genomics of the ectomycorrhizal sister species Rhizopogon vinicolor and Rhizopogon vesiculosus (Basidiomycota: Boletales) reveals a divergence of the mating type B locus.</title>
        <authorList>
            <consortium name="DOE Joint Genome Institute"/>
            <person name="Mujic A.B."/>
            <person name="Kuo A."/>
            <person name="Tritt A."/>
            <person name="Lipzen A."/>
            <person name="Chen C."/>
            <person name="Johnson J."/>
            <person name="Sharma A."/>
            <person name="Barry K."/>
            <person name="Grigoriev I.V."/>
            <person name="Spatafora J.W."/>
        </authorList>
    </citation>
    <scope>NUCLEOTIDE SEQUENCE [LARGE SCALE GENOMIC DNA]</scope>
    <source>
        <strain evidence="1 2">AM-OR11-026</strain>
    </source>
</reference>
<protein>
    <submittedName>
        <fullName evidence="1">Uncharacterized protein</fullName>
    </submittedName>
</protein>
<evidence type="ECO:0000313" key="2">
    <source>
        <dbReference type="Proteomes" id="UP000092154"/>
    </source>
</evidence>
<dbReference type="AlphaFoldDB" id="A0A1B7MD42"/>
<dbReference type="Proteomes" id="UP000092154">
    <property type="component" value="Unassembled WGS sequence"/>
</dbReference>
<sequence length="57" mass="6800">MCSSFKITTNFRHPKERFLSKQNIWDFSNGIYPGDLKNARGIQESMKHREHEKLVFT</sequence>
<dbReference type="EMBL" id="KV450335">
    <property type="protein sequence ID" value="OAX30522.1"/>
    <property type="molecule type" value="Genomic_DNA"/>
</dbReference>
<gene>
    <name evidence="1" type="ORF">K503DRAFT_778142</name>
</gene>